<dbReference type="AlphaFoldDB" id="A0A2I1HWZ7"/>
<evidence type="ECO:0000313" key="1">
    <source>
        <dbReference type="EMBL" id="PKY63409.1"/>
    </source>
</evidence>
<keyword evidence="2" id="KW-1185">Reference proteome</keyword>
<gene>
    <name evidence="1" type="ORF">RhiirA4_492247</name>
</gene>
<proteinExistence type="predicted"/>
<name>A0A2I1HWZ7_9GLOM</name>
<accession>A0A2I1HWZ7</accession>
<organism evidence="1 2">
    <name type="scientific">Rhizophagus irregularis</name>
    <dbReference type="NCBI Taxonomy" id="588596"/>
    <lineage>
        <taxon>Eukaryota</taxon>
        <taxon>Fungi</taxon>
        <taxon>Fungi incertae sedis</taxon>
        <taxon>Mucoromycota</taxon>
        <taxon>Glomeromycotina</taxon>
        <taxon>Glomeromycetes</taxon>
        <taxon>Glomerales</taxon>
        <taxon>Glomeraceae</taxon>
        <taxon>Rhizophagus</taxon>
    </lineage>
</organism>
<sequence>MSLLSDHTSRLPQIFIDPTFNKQIEQNYILQRIYYQPSGYYHVPEKLWAKARAEGYDIDISDVTEWLHKQAVWQIHSPAPKYIPQVKSYISIA</sequence>
<protein>
    <submittedName>
        <fullName evidence="1">Uncharacterized protein</fullName>
    </submittedName>
</protein>
<comment type="caution">
    <text evidence="1">The sequence shown here is derived from an EMBL/GenBank/DDBJ whole genome shotgun (WGS) entry which is preliminary data.</text>
</comment>
<dbReference type="Proteomes" id="UP000234323">
    <property type="component" value="Unassembled WGS sequence"/>
</dbReference>
<reference evidence="1 2" key="1">
    <citation type="submission" date="2015-10" db="EMBL/GenBank/DDBJ databases">
        <title>Genome analyses suggest a sexual origin of heterokaryosis in a supposedly ancient asexual fungus.</title>
        <authorList>
            <person name="Ropars J."/>
            <person name="Sedzielewska K."/>
            <person name="Noel J."/>
            <person name="Charron P."/>
            <person name="Farinelli L."/>
            <person name="Marton T."/>
            <person name="Kruger M."/>
            <person name="Pelin A."/>
            <person name="Brachmann A."/>
            <person name="Corradi N."/>
        </authorList>
    </citation>
    <scope>NUCLEOTIDE SEQUENCE [LARGE SCALE GENOMIC DNA]</scope>
    <source>
        <strain evidence="1 2">A4</strain>
    </source>
</reference>
<dbReference type="EMBL" id="LLXI01010186">
    <property type="protein sequence ID" value="PKY63409.1"/>
    <property type="molecule type" value="Genomic_DNA"/>
</dbReference>
<evidence type="ECO:0000313" key="2">
    <source>
        <dbReference type="Proteomes" id="UP000234323"/>
    </source>
</evidence>